<dbReference type="Proteomes" id="UP000430692">
    <property type="component" value="Unassembled WGS sequence"/>
</dbReference>
<protein>
    <submittedName>
        <fullName evidence="1">Bacillithiol biosynthesis deacetylase BshB1</fullName>
    </submittedName>
</protein>
<dbReference type="RefSeq" id="WP_160799580.1">
    <property type="nucleotide sequence ID" value="NZ_WUUL01000001.1"/>
</dbReference>
<dbReference type="SUPFAM" id="SSF102588">
    <property type="entry name" value="LmbE-like"/>
    <property type="match status" value="1"/>
</dbReference>
<dbReference type="PANTHER" id="PTHR12993:SF30">
    <property type="entry name" value="N-ACETYL-ALPHA-D-GLUCOSAMINYL L-MALATE DEACETYLASE 1"/>
    <property type="match status" value="1"/>
</dbReference>
<dbReference type="GO" id="GO:0019213">
    <property type="term" value="F:deacetylase activity"/>
    <property type="evidence" value="ECO:0007669"/>
    <property type="project" value="InterPro"/>
</dbReference>
<name>A0A6I4VX33_9BACL</name>
<dbReference type="EMBL" id="WUUL01000001">
    <property type="protein sequence ID" value="MXQ52572.1"/>
    <property type="molecule type" value="Genomic_DNA"/>
</dbReference>
<proteinExistence type="predicted"/>
<accession>A0A6I4VX33</accession>
<dbReference type="NCBIfam" id="TIGR04001">
    <property type="entry name" value="thiol_BshB1"/>
    <property type="match status" value="1"/>
</dbReference>
<evidence type="ECO:0000313" key="1">
    <source>
        <dbReference type="EMBL" id="MXQ52572.1"/>
    </source>
</evidence>
<dbReference type="Pfam" id="PF02585">
    <property type="entry name" value="PIG-L"/>
    <property type="match status" value="1"/>
</dbReference>
<dbReference type="GO" id="GO:0071793">
    <property type="term" value="P:bacillithiol biosynthetic process"/>
    <property type="evidence" value="ECO:0007669"/>
    <property type="project" value="InterPro"/>
</dbReference>
<dbReference type="PANTHER" id="PTHR12993">
    <property type="entry name" value="N-ACETYLGLUCOSAMINYL-PHOSPHATIDYLINOSITOL DE-N-ACETYLASE-RELATED"/>
    <property type="match status" value="1"/>
</dbReference>
<dbReference type="InterPro" id="IPR024078">
    <property type="entry name" value="LmbE-like_dom_sf"/>
</dbReference>
<dbReference type="Gene3D" id="3.40.50.10320">
    <property type="entry name" value="LmbE-like"/>
    <property type="match status" value="1"/>
</dbReference>
<comment type="caution">
    <text evidence="1">The sequence shown here is derived from an EMBL/GenBank/DDBJ whole genome shotgun (WGS) entry which is preliminary data.</text>
</comment>
<organism evidence="1 2">
    <name type="scientific">Shimazuella alba</name>
    <dbReference type="NCBI Taxonomy" id="2690964"/>
    <lineage>
        <taxon>Bacteria</taxon>
        <taxon>Bacillati</taxon>
        <taxon>Bacillota</taxon>
        <taxon>Bacilli</taxon>
        <taxon>Bacillales</taxon>
        <taxon>Thermoactinomycetaceae</taxon>
        <taxon>Shimazuella</taxon>
    </lineage>
</organism>
<keyword evidence="2" id="KW-1185">Reference proteome</keyword>
<sequence>MSKIDILAFGAHPDDVELGAGGILAKHARAGFKTAICDLTYAELSSNGTVENRQIEAERAGEALGLTSRYCLGFPDRGLIGTKEQLLMITQIIRQLKPKIIFSPYFKDRHPDHVACNQLVKEAVFDAGIQKIITPGNEEIHRVSKVFHYFINDLADADVIVDIGSVYQQKIAAFKAYKSQFGQQENNAITPLNKPNFFGMIEGRDRLWGQQIGVTYGEALVSARPISLGYLL</sequence>
<dbReference type="AlphaFoldDB" id="A0A6I4VX33"/>
<gene>
    <name evidence="1" type="primary">bshB1</name>
    <name evidence="1" type="ORF">GSM42_02160</name>
</gene>
<dbReference type="InterPro" id="IPR023842">
    <property type="entry name" value="Bacillithiol_biosynth_BshB1"/>
</dbReference>
<reference evidence="1 2" key="1">
    <citation type="submission" date="2019-12" db="EMBL/GenBank/DDBJ databases">
        <title>Whole-genome analyses of novel actinobacteria.</title>
        <authorList>
            <person name="Sahin N."/>
            <person name="Saygin H."/>
        </authorList>
    </citation>
    <scope>NUCLEOTIDE SEQUENCE [LARGE SCALE GENOMIC DNA]</scope>
    <source>
        <strain evidence="1 2">KC615</strain>
    </source>
</reference>
<dbReference type="InterPro" id="IPR003737">
    <property type="entry name" value="GlcNAc_PI_deacetylase-related"/>
</dbReference>
<evidence type="ECO:0000313" key="2">
    <source>
        <dbReference type="Proteomes" id="UP000430692"/>
    </source>
</evidence>
<dbReference type="GO" id="GO:0016811">
    <property type="term" value="F:hydrolase activity, acting on carbon-nitrogen (but not peptide) bonds, in linear amides"/>
    <property type="evidence" value="ECO:0007669"/>
    <property type="project" value="TreeGrafter"/>
</dbReference>